<comment type="caution">
    <text evidence="8">The sequence shown here is derived from an EMBL/GenBank/DDBJ whole genome shotgun (WGS) entry which is preliminary data.</text>
</comment>
<keyword evidence="4 5" id="KW-0326">Glycosidase</keyword>
<dbReference type="Proteomes" id="UP000077881">
    <property type="component" value="Unassembled WGS sequence"/>
</dbReference>
<evidence type="ECO:0000313" key="9">
    <source>
        <dbReference type="Proteomes" id="UP000077881"/>
    </source>
</evidence>
<dbReference type="SMART" id="SM00640">
    <property type="entry name" value="Glyco_32"/>
    <property type="match status" value="1"/>
</dbReference>
<dbReference type="AlphaFoldDB" id="A0A177ZGT9"/>
<dbReference type="GO" id="GO:0005737">
    <property type="term" value="C:cytoplasm"/>
    <property type="evidence" value="ECO:0007669"/>
    <property type="project" value="TreeGrafter"/>
</dbReference>
<dbReference type="RefSeq" id="WP_057983711.1">
    <property type="nucleotide sequence ID" value="NZ_LDJR01000061.1"/>
</dbReference>
<organism evidence="8 9">
    <name type="scientific">Lederbergia galactosidilytica</name>
    <dbReference type="NCBI Taxonomy" id="217031"/>
    <lineage>
        <taxon>Bacteria</taxon>
        <taxon>Bacillati</taxon>
        <taxon>Bacillota</taxon>
        <taxon>Bacilli</taxon>
        <taxon>Bacillales</taxon>
        <taxon>Bacillaceae</taxon>
        <taxon>Lederbergia</taxon>
    </lineage>
</organism>
<dbReference type="CDD" id="cd18622">
    <property type="entry name" value="GH32_Inu-like"/>
    <property type="match status" value="1"/>
</dbReference>
<dbReference type="InterPro" id="IPR013320">
    <property type="entry name" value="ConA-like_dom_sf"/>
</dbReference>
<dbReference type="OrthoDB" id="9759709at2"/>
<dbReference type="Gene3D" id="2.60.120.560">
    <property type="entry name" value="Exo-inulinase, domain 1"/>
    <property type="match status" value="1"/>
</dbReference>
<keyword evidence="3" id="KW-0119">Carbohydrate metabolism</keyword>
<comment type="similarity">
    <text evidence="1 5">Belongs to the glycosyl hydrolase 32 family.</text>
</comment>
<dbReference type="PATRIC" id="fig|217031.6.peg.4683"/>
<evidence type="ECO:0000256" key="4">
    <source>
        <dbReference type="ARBA" id="ARBA00023295"/>
    </source>
</evidence>
<gene>
    <name evidence="8" type="ORF">ABB05_21560</name>
</gene>
<feature type="domain" description="Glycosyl hydrolase family 32 C-terminal" evidence="7">
    <location>
        <begin position="352"/>
        <end position="475"/>
    </location>
</feature>
<dbReference type="EMBL" id="LDJR01000061">
    <property type="protein sequence ID" value="OAK67146.1"/>
    <property type="molecule type" value="Genomic_DNA"/>
</dbReference>
<accession>A0A177ZGT9</accession>
<dbReference type="GO" id="GO:0004575">
    <property type="term" value="F:sucrose alpha-glucosidase activity"/>
    <property type="evidence" value="ECO:0007669"/>
    <property type="project" value="TreeGrafter"/>
</dbReference>
<sequence>MEIAKLERYRPTLHFAPKQNWMNDPNGLVFFKGEYHLFFQHNPNDSVWGPMHWGHAVSKDLIKWEELDIALYPDELGTIFSGSAVVDWHNTTGFFPEEPGLVAIFTHHLEDEDHTPPVQTQSLAYSHDKGRTWVKYNGNPVLSHPTKVDFRDPKVFWHQPSQKWVMVLATGQTISIYSSPNLKEWEFESEFGENIGSHDGVWECPDLFELSIENSNEKRWVLIVSIGDNPKFEVGSRTQYFVGSFDGSTFVAENGDIRWLDFGKDNYAGVSFSDIPKEDGRRIYLGWMSNWRYANEVPTEGWRSQMTLPRELTLRETNGGTHIVQKVVRELDEYFTIKKEVKDLSVGIKNSNNYEMNAEYAEVELILENIDACRYGLTIHHTATQSTTITIDAGEKLLFVDRKESGNVDFSSNFSQTQKIKLEGTKRNHLRVIVDSSSLELFMNDGEKALTSLLYPDQACASISLFATEGQVNVIHGKFSIPSNE</sequence>
<dbReference type="InterPro" id="IPR013189">
    <property type="entry name" value="Glyco_hydro_32_C"/>
</dbReference>
<dbReference type="SUPFAM" id="SSF49899">
    <property type="entry name" value="Concanavalin A-like lectins/glucanases"/>
    <property type="match status" value="1"/>
</dbReference>
<evidence type="ECO:0000259" key="7">
    <source>
        <dbReference type="Pfam" id="PF08244"/>
    </source>
</evidence>
<dbReference type="FunFam" id="2.115.10.20:FF:000003">
    <property type="entry name" value="Levanbiose-producing levanase"/>
    <property type="match status" value="1"/>
</dbReference>
<reference evidence="8 9" key="1">
    <citation type="submission" date="2015-05" db="EMBL/GenBank/DDBJ databases">
        <title>Comparison of genome.</title>
        <authorList>
            <person name="Zheng Z."/>
            <person name="Sun M."/>
        </authorList>
    </citation>
    <scope>NUCLEOTIDE SEQUENCE [LARGE SCALE GENOMIC DNA]</scope>
    <source>
        <strain evidence="8 9">G25-74</strain>
    </source>
</reference>
<dbReference type="SUPFAM" id="SSF75005">
    <property type="entry name" value="Arabinanase/levansucrase/invertase"/>
    <property type="match status" value="1"/>
</dbReference>
<evidence type="ECO:0000256" key="1">
    <source>
        <dbReference type="ARBA" id="ARBA00009902"/>
    </source>
</evidence>
<evidence type="ECO:0000313" key="8">
    <source>
        <dbReference type="EMBL" id="OAK67146.1"/>
    </source>
</evidence>
<name>A0A177ZGT9_9BACI</name>
<dbReference type="GO" id="GO:0005987">
    <property type="term" value="P:sucrose catabolic process"/>
    <property type="evidence" value="ECO:0007669"/>
    <property type="project" value="TreeGrafter"/>
</dbReference>
<dbReference type="PROSITE" id="PS00609">
    <property type="entry name" value="GLYCOSYL_HYDROL_F32"/>
    <property type="match status" value="1"/>
</dbReference>
<dbReference type="InterPro" id="IPR001362">
    <property type="entry name" value="Glyco_hydro_32"/>
</dbReference>
<proteinExistence type="inferred from homology"/>
<feature type="domain" description="Glycosyl hydrolase family 32 N-terminal" evidence="6">
    <location>
        <begin position="14"/>
        <end position="325"/>
    </location>
</feature>
<dbReference type="InterPro" id="IPR013148">
    <property type="entry name" value="Glyco_hydro_32_N"/>
</dbReference>
<dbReference type="PANTHER" id="PTHR42800:SF1">
    <property type="entry name" value="EXOINULINASE INUD (AFU_ORTHOLOGUE AFUA_5G00480)"/>
    <property type="match status" value="1"/>
</dbReference>
<dbReference type="Pfam" id="PF08244">
    <property type="entry name" value="Glyco_hydro_32C"/>
    <property type="match status" value="1"/>
</dbReference>
<evidence type="ECO:0000256" key="3">
    <source>
        <dbReference type="ARBA" id="ARBA00023277"/>
    </source>
</evidence>
<evidence type="ECO:0000259" key="6">
    <source>
        <dbReference type="Pfam" id="PF00251"/>
    </source>
</evidence>
<dbReference type="InterPro" id="IPR018053">
    <property type="entry name" value="Glyco_hydro_32_AS"/>
</dbReference>
<keyword evidence="9" id="KW-1185">Reference proteome</keyword>
<dbReference type="Gene3D" id="2.115.10.20">
    <property type="entry name" value="Glycosyl hydrolase domain, family 43"/>
    <property type="match status" value="1"/>
</dbReference>
<evidence type="ECO:0000256" key="5">
    <source>
        <dbReference type="RuleBase" id="RU362110"/>
    </source>
</evidence>
<dbReference type="PANTHER" id="PTHR42800">
    <property type="entry name" value="EXOINULINASE INUD (AFU_ORTHOLOGUE AFUA_5G00480)"/>
    <property type="match status" value="1"/>
</dbReference>
<dbReference type="InterPro" id="IPR023296">
    <property type="entry name" value="Glyco_hydro_beta-prop_sf"/>
</dbReference>
<evidence type="ECO:0000256" key="2">
    <source>
        <dbReference type="ARBA" id="ARBA00022801"/>
    </source>
</evidence>
<dbReference type="Pfam" id="PF00251">
    <property type="entry name" value="Glyco_hydro_32N"/>
    <property type="match status" value="1"/>
</dbReference>
<keyword evidence="2 5" id="KW-0378">Hydrolase</keyword>
<protein>
    <submittedName>
        <fullName evidence="8">Glycoside hydrolase</fullName>
    </submittedName>
</protein>
<dbReference type="STRING" id="217031.ABB05_21560"/>